<keyword evidence="18" id="KW-1185">Reference proteome</keyword>
<keyword evidence="13" id="KW-0998">Cell outer membrane</keyword>
<dbReference type="OrthoDB" id="9808421at2"/>
<evidence type="ECO:0000256" key="8">
    <source>
        <dbReference type="ARBA" id="ARBA00023047"/>
    </source>
</evidence>
<keyword evidence="7" id="KW-0732">Signal</keyword>
<evidence type="ECO:0000313" key="18">
    <source>
        <dbReference type="Proteomes" id="UP000264492"/>
    </source>
</evidence>
<dbReference type="EMBL" id="QTSU01000002">
    <property type="protein sequence ID" value="RDZ27603.1"/>
    <property type="molecule type" value="Genomic_DNA"/>
</dbReference>
<dbReference type="PANTHER" id="PTHR33619:SF3">
    <property type="entry name" value="POLYSACCHARIDE EXPORT PROTEIN GFCE-RELATED"/>
    <property type="match status" value="1"/>
</dbReference>
<keyword evidence="4" id="KW-1134">Transmembrane beta strand</keyword>
<keyword evidence="3" id="KW-0813">Transport</keyword>
<keyword evidence="12" id="KW-0564">Palmitate</keyword>
<evidence type="ECO:0000256" key="3">
    <source>
        <dbReference type="ARBA" id="ARBA00022448"/>
    </source>
</evidence>
<evidence type="ECO:0000256" key="13">
    <source>
        <dbReference type="ARBA" id="ARBA00023237"/>
    </source>
</evidence>
<name>A0A371K116_9GAMM</name>
<evidence type="ECO:0000256" key="4">
    <source>
        <dbReference type="ARBA" id="ARBA00022452"/>
    </source>
</evidence>
<dbReference type="GO" id="GO:0015159">
    <property type="term" value="F:polysaccharide transmembrane transporter activity"/>
    <property type="evidence" value="ECO:0007669"/>
    <property type="project" value="InterPro"/>
</dbReference>
<comment type="subcellular location">
    <subcellularLocation>
        <location evidence="1">Cell outer membrane</location>
        <topology evidence="1">Multi-pass membrane protein</topology>
    </subcellularLocation>
</comment>
<evidence type="ECO:0000259" key="16">
    <source>
        <dbReference type="Pfam" id="PF22461"/>
    </source>
</evidence>
<accession>A0A371K116</accession>
<evidence type="ECO:0000256" key="1">
    <source>
        <dbReference type="ARBA" id="ARBA00004571"/>
    </source>
</evidence>
<evidence type="ECO:0000256" key="11">
    <source>
        <dbReference type="ARBA" id="ARBA00023136"/>
    </source>
</evidence>
<dbReference type="GO" id="GO:0009279">
    <property type="term" value="C:cell outer membrane"/>
    <property type="evidence" value="ECO:0007669"/>
    <property type="project" value="UniProtKB-SubCell"/>
</dbReference>
<dbReference type="PANTHER" id="PTHR33619">
    <property type="entry name" value="POLYSACCHARIDE EXPORT PROTEIN GFCE-RELATED"/>
    <property type="match status" value="1"/>
</dbReference>
<comment type="similarity">
    <text evidence="2">Belongs to the BexD/CtrA/VexA family.</text>
</comment>
<dbReference type="InterPro" id="IPR054765">
    <property type="entry name" value="SLBB_dom"/>
</dbReference>
<evidence type="ECO:0000256" key="9">
    <source>
        <dbReference type="ARBA" id="ARBA00023065"/>
    </source>
</evidence>
<evidence type="ECO:0000256" key="2">
    <source>
        <dbReference type="ARBA" id="ARBA00009450"/>
    </source>
</evidence>
<dbReference type="GO" id="GO:0015288">
    <property type="term" value="F:porin activity"/>
    <property type="evidence" value="ECO:0007669"/>
    <property type="project" value="UniProtKB-KW"/>
</dbReference>
<evidence type="ECO:0000256" key="5">
    <source>
        <dbReference type="ARBA" id="ARBA00022597"/>
    </source>
</evidence>
<dbReference type="InterPro" id="IPR049712">
    <property type="entry name" value="Poly_export"/>
</dbReference>
<sequence length="338" mass="36640">MTRQSAGDATEIAGSDARMVPITSELVAAERPKAQVAPELLNQRAQDYQLHPGDTVLVTVWEHPELTSPAGNQQQAVTNGRLVQADGSFFFPYAGTLNVSGMTVQALRDTLVSRLSKYLRNPQLDVNVVGYGSRVSLQGAFVDTAPQELTTVPLTLSQAIGRARINVEQADLAGFVLTRNGRNYALDLDALNRDGSVAPDIYLRPGDHLFLPFNDRKEVYVVGEVLRPQALTFKTTDMSLTQALGRTGGLNPVSAKGEAVYVIRGIEETQNTPATVYHLNARSPAAFALGDRFRLRPGDVVWVGPAGVTRWNRFLSQLLPLSGIISNAASAQYNIGRD</sequence>
<dbReference type="Pfam" id="PF02563">
    <property type="entry name" value="Poly_export"/>
    <property type="match status" value="1"/>
</dbReference>
<organism evidence="17 18">
    <name type="scientific">Lysobacter silvisoli</name>
    <dbReference type="NCBI Taxonomy" id="2293254"/>
    <lineage>
        <taxon>Bacteria</taxon>
        <taxon>Pseudomonadati</taxon>
        <taxon>Pseudomonadota</taxon>
        <taxon>Gammaproteobacteria</taxon>
        <taxon>Lysobacterales</taxon>
        <taxon>Lysobacteraceae</taxon>
        <taxon>Lysobacter</taxon>
    </lineage>
</organism>
<keyword evidence="14" id="KW-0449">Lipoprotein</keyword>
<evidence type="ECO:0000256" key="10">
    <source>
        <dbReference type="ARBA" id="ARBA00023114"/>
    </source>
</evidence>
<feature type="domain" description="Polysaccharide export protein N-terminal" evidence="15">
    <location>
        <begin position="43"/>
        <end position="128"/>
    </location>
</feature>
<evidence type="ECO:0000256" key="12">
    <source>
        <dbReference type="ARBA" id="ARBA00023139"/>
    </source>
</evidence>
<keyword evidence="8" id="KW-0625">Polysaccharide transport</keyword>
<keyword evidence="11" id="KW-0472">Membrane</keyword>
<keyword evidence="10" id="KW-0626">Porin</keyword>
<dbReference type="Gene3D" id="3.30.1950.10">
    <property type="entry name" value="wza like domain"/>
    <property type="match status" value="1"/>
</dbReference>
<dbReference type="GO" id="GO:0006811">
    <property type="term" value="P:monoatomic ion transport"/>
    <property type="evidence" value="ECO:0007669"/>
    <property type="project" value="UniProtKB-KW"/>
</dbReference>
<evidence type="ECO:0000256" key="14">
    <source>
        <dbReference type="ARBA" id="ARBA00023288"/>
    </source>
</evidence>
<dbReference type="Pfam" id="PF22461">
    <property type="entry name" value="SLBB_2"/>
    <property type="match status" value="2"/>
</dbReference>
<evidence type="ECO:0000256" key="7">
    <source>
        <dbReference type="ARBA" id="ARBA00022729"/>
    </source>
</evidence>
<keyword evidence="5" id="KW-0762">Sugar transport</keyword>
<feature type="domain" description="SLBB" evidence="16">
    <location>
        <begin position="217"/>
        <end position="303"/>
    </location>
</feature>
<protein>
    <submittedName>
        <fullName evidence="17">Capsular biosynthesis protein</fullName>
    </submittedName>
</protein>
<evidence type="ECO:0000256" key="6">
    <source>
        <dbReference type="ARBA" id="ARBA00022692"/>
    </source>
</evidence>
<dbReference type="InterPro" id="IPR003715">
    <property type="entry name" value="Poly_export_N"/>
</dbReference>
<keyword evidence="9" id="KW-0406">Ion transport</keyword>
<dbReference type="Proteomes" id="UP000264492">
    <property type="component" value="Unassembled WGS sequence"/>
</dbReference>
<gene>
    <name evidence="17" type="ORF">DX914_14495</name>
</gene>
<feature type="domain" description="SLBB" evidence="16">
    <location>
        <begin position="134"/>
        <end position="210"/>
    </location>
</feature>
<evidence type="ECO:0000259" key="15">
    <source>
        <dbReference type="Pfam" id="PF02563"/>
    </source>
</evidence>
<keyword evidence="6" id="KW-0812">Transmembrane</keyword>
<dbReference type="Gene3D" id="3.10.560.10">
    <property type="entry name" value="Outer membrane lipoprotein wza domain like"/>
    <property type="match status" value="2"/>
</dbReference>
<comment type="caution">
    <text evidence="17">The sequence shown here is derived from an EMBL/GenBank/DDBJ whole genome shotgun (WGS) entry which is preliminary data.</text>
</comment>
<evidence type="ECO:0000313" key="17">
    <source>
        <dbReference type="EMBL" id="RDZ27603.1"/>
    </source>
</evidence>
<dbReference type="AlphaFoldDB" id="A0A371K116"/>
<reference evidence="17 18" key="1">
    <citation type="submission" date="2018-08" db="EMBL/GenBank/DDBJ databases">
        <title>Lysobacter sp. zong2l5, whole genome shotgun sequence.</title>
        <authorList>
            <person name="Zhang X."/>
            <person name="Feng G."/>
            <person name="Zhu H."/>
        </authorList>
    </citation>
    <scope>NUCLEOTIDE SEQUENCE [LARGE SCALE GENOMIC DNA]</scope>
    <source>
        <strain evidence="18">zong2l5</strain>
    </source>
</reference>
<dbReference type="GO" id="GO:0046930">
    <property type="term" value="C:pore complex"/>
    <property type="evidence" value="ECO:0007669"/>
    <property type="project" value="UniProtKB-KW"/>
</dbReference>
<proteinExistence type="inferred from homology"/>